<dbReference type="InterPro" id="IPR022893">
    <property type="entry name" value="Shikimate_DH_fam"/>
</dbReference>
<dbReference type="GO" id="GO:0009073">
    <property type="term" value="P:aromatic amino acid family biosynthetic process"/>
    <property type="evidence" value="ECO:0007669"/>
    <property type="project" value="UniProtKB-KW"/>
</dbReference>
<dbReference type="AlphaFoldDB" id="A0A7X1KCN0"/>
<comment type="function">
    <text evidence="4">Involved in the biosynthesis of the chorismate, which leads to the biosynthesis of aromatic amino acids. Catalyzes the reversible NADPH linked reduction of 3-dehydroshikimate (DHSA) to yield shikimate (SA).</text>
</comment>
<comment type="subunit">
    <text evidence="4">Homodimer.</text>
</comment>
<accession>A0A7X1KCN0</accession>
<comment type="catalytic activity">
    <reaction evidence="4">
        <text>shikimate + NADP(+) = 3-dehydroshikimate + NADPH + H(+)</text>
        <dbReference type="Rhea" id="RHEA:17737"/>
        <dbReference type="ChEBI" id="CHEBI:15378"/>
        <dbReference type="ChEBI" id="CHEBI:16630"/>
        <dbReference type="ChEBI" id="CHEBI:36208"/>
        <dbReference type="ChEBI" id="CHEBI:57783"/>
        <dbReference type="ChEBI" id="CHEBI:58349"/>
        <dbReference type="EC" id="1.1.1.25"/>
    </reaction>
</comment>
<feature type="binding site" evidence="4">
    <location>
        <position position="156"/>
    </location>
    <ligand>
        <name>shikimate</name>
        <dbReference type="ChEBI" id="CHEBI:36208"/>
    </ligand>
</feature>
<evidence type="ECO:0000256" key="5">
    <source>
        <dbReference type="SAM" id="MobiDB-lite"/>
    </source>
</evidence>
<dbReference type="GO" id="GO:0004764">
    <property type="term" value="F:shikimate 3-dehydrogenase (NADP+) activity"/>
    <property type="evidence" value="ECO:0007669"/>
    <property type="project" value="UniProtKB-UniRule"/>
</dbReference>
<dbReference type="PANTHER" id="PTHR21089">
    <property type="entry name" value="SHIKIMATE DEHYDROGENASE"/>
    <property type="match status" value="1"/>
</dbReference>
<feature type="binding site" evidence="4">
    <location>
        <position position="307"/>
    </location>
    <ligand>
        <name>NADP(+)</name>
        <dbReference type="ChEBI" id="CHEBI:58349"/>
    </ligand>
</feature>
<dbReference type="GO" id="GO:0050661">
    <property type="term" value="F:NADP binding"/>
    <property type="evidence" value="ECO:0007669"/>
    <property type="project" value="TreeGrafter"/>
</dbReference>
<dbReference type="HAMAP" id="MF_00222">
    <property type="entry name" value="Shikimate_DH_AroE"/>
    <property type="match status" value="1"/>
</dbReference>
<dbReference type="InterPro" id="IPR036291">
    <property type="entry name" value="NAD(P)-bd_dom_sf"/>
</dbReference>
<dbReference type="Gene3D" id="3.40.50.10860">
    <property type="entry name" value="Leucine Dehydrogenase, chain A, domain 1"/>
    <property type="match status" value="1"/>
</dbReference>
<feature type="binding site" evidence="4">
    <location>
        <position position="284"/>
    </location>
    <ligand>
        <name>NADP(+)</name>
        <dbReference type="ChEBI" id="CHEBI:58349"/>
    </ligand>
</feature>
<dbReference type="InterPro" id="IPR013708">
    <property type="entry name" value="Shikimate_DH-bd_N"/>
</dbReference>
<dbReference type="Gene3D" id="3.40.50.720">
    <property type="entry name" value="NAD(P)-binding Rossmann-like Domain"/>
    <property type="match status" value="1"/>
</dbReference>
<keyword evidence="3 4" id="KW-0057">Aromatic amino acid biosynthesis</keyword>
<dbReference type="GO" id="GO:0019632">
    <property type="term" value="P:shikimate metabolic process"/>
    <property type="evidence" value="ECO:0007669"/>
    <property type="project" value="TreeGrafter"/>
</dbReference>
<reference evidence="7 8" key="1">
    <citation type="submission" date="2020-08" db="EMBL/GenBank/DDBJ databases">
        <title>The genome sequence of Novosphingobium flavum 4Y4.</title>
        <authorList>
            <person name="Liu Y."/>
        </authorList>
    </citation>
    <scope>NUCLEOTIDE SEQUENCE [LARGE SCALE GENOMIC DNA]</scope>
    <source>
        <strain evidence="7 8">4Y4</strain>
    </source>
</reference>
<dbReference type="GO" id="GO:0005829">
    <property type="term" value="C:cytosol"/>
    <property type="evidence" value="ECO:0007669"/>
    <property type="project" value="TreeGrafter"/>
</dbReference>
<dbReference type="Pfam" id="PF08501">
    <property type="entry name" value="Shikimate_dh_N"/>
    <property type="match status" value="1"/>
</dbReference>
<evidence type="ECO:0000256" key="2">
    <source>
        <dbReference type="ARBA" id="ARBA00023002"/>
    </source>
</evidence>
<feature type="domain" description="Shikimate dehydrogenase substrate binding N-terminal" evidence="6">
    <location>
        <begin position="59"/>
        <end position="142"/>
    </location>
</feature>
<feature type="binding site" evidence="4">
    <location>
        <position position="314"/>
    </location>
    <ligand>
        <name>shikimate</name>
        <dbReference type="ChEBI" id="CHEBI:36208"/>
    </ligand>
</feature>
<organism evidence="7 8">
    <name type="scientific">Novosphingobium aerophilum</name>
    <dbReference type="NCBI Taxonomy" id="2839843"/>
    <lineage>
        <taxon>Bacteria</taxon>
        <taxon>Pseudomonadati</taxon>
        <taxon>Pseudomonadota</taxon>
        <taxon>Alphaproteobacteria</taxon>
        <taxon>Sphingomonadales</taxon>
        <taxon>Sphingomonadaceae</taxon>
        <taxon>Novosphingobium</taxon>
    </lineage>
</organism>
<keyword evidence="4" id="KW-0028">Amino-acid biosynthesis</keyword>
<dbReference type="UniPathway" id="UPA00053">
    <property type="reaction ID" value="UER00087"/>
</dbReference>
<dbReference type="SUPFAM" id="SSF51735">
    <property type="entry name" value="NAD(P)-binding Rossmann-fold domains"/>
    <property type="match status" value="1"/>
</dbReference>
<comment type="caution">
    <text evidence="7">The sequence shown here is derived from an EMBL/GenBank/DDBJ whole genome shotgun (WGS) entry which is preliminary data.</text>
</comment>
<dbReference type="EC" id="1.1.1.25" evidence="4"/>
<dbReference type="CDD" id="cd01065">
    <property type="entry name" value="NAD_bind_Shikimate_DH"/>
    <property type="match status" value="1"/>
</dbReference>
<evidence type="ECO:0000313" key="8">
    <source>
        <dbReference type="Proteomes" id="UP000520156"/>
    </source>
</evidence>
<dbReference type="Proteomes" id="UP000520156">
    <property type="component" value="Unassembled WGS sequence"/>
</dbReference>
<name>A0A7X1KCN0_9SPHN</name>
<feature type="binding site" evidence="4">
    <location>
        <position position="140"/>
    </location>
    <ligand>
        <name>shikimate</name>
        <dbReference type="ChEBI" id="CHEBI:36208"/>
    </ligand>
</feature>
<dbReference type="InterPro" id="IPR046346">
    <property type="entry name" value="Aminoacid_DH-like_N_sf"/>
</dbReference>
<evidence type="ECO:0000256" key="3">
    <source>
        <dbReference type="ARBA" id="ARBA00023141"/>
    </source>
</evidence>
<dbReference type="SUPFAM" id="SSF53223">
    <property type="entry name" value="Aminoacid dehydrogenase-like, N-terminal domain"/>
    <property type="match status" value="1"/>
</dbReference>
<evidence type="ECO:0000259" key="6">
    <source>
        <dbReference type="Pfam" id="PF08501"/>
    </source>
</evidence>
<evidence type="ECO:0000313" key="7">
    <source>
        <dbReference type="EMBL" id="MBC2652459.1"/>
    </source>
</evidence>
<dbReference type="GO" id="GO:0008652">
    <property type="term" value="P:amino acid biosynthetic process"/>
    <property type="evidence" value="ECO:0007669"/>
    <property type="project" value="UniProtKB-KW"/>
</dbReference>
<feature type="region of interest" description="Disordered" evidence="5">
    <location>
        <begin position="1"/>
        <end position="27"/>
    </location>
</feature>
<dbReference type="EMBL" id="JACLAU010000020">
    <property type="protein sequence ID" value="MBC2652459.1"/>
    <property type="molecule type" value="Genomic_DNA"/>
</dbReference>
<gene>
    <name evidence="4" type="primary">aroE</name>
    <name evidence="7" type="ORF">H7F49_12165</name>
</gene>
<evidence type="ECO:0000256" key="4">
    <source>
        <dbReference type="HAMAP-Rule" id="MF_00222"/>
    </source>
</evidence>
<keyword evidence="4" id="KW-0521">NADP</keyword>
<feature type="binding site" evidence="4">
    <location>
        <begin position="67"/>
        <end position="69"/>
    </location>
    <ligand>
        <name>shikimate</name>
        <dbReference type="ChEBI" id="CHEBI:36208"/>
    </ligand>
</feature>
<keyword evidence="8" id="KW-1185">Reference proteome</keyword>
<feature type="active site" description="Proton acceptor" evidence="4">
    <location>
        <position position="119"/>
    </location>
</feature>
<feature type="binding site" evidence="4">
    <location>
        <position position="115"/>
    </location>
    <ligand>
        <name>shikimate</name>
        <dbReference type="ChEBI" id="CHEBI:36208"/>
    </ligand>
</feature>
<comment type="pathway">
    <text evidence="1 4">Metabolic intermediate biosynthesis; chorismate biosynthesis; chorismate from D-erythrose 4-phosphate and phosphoenolpyruvate: step 4/7.</text>
</comment>
<evidence type="ECO:0000256" key="1">
    <source>
        <dbReference type="ARBA" id="ARBA00004871"/>
    </source>
</evidence>
<dbReference type="PANTHER" id="PTHR21089:SF1">
    <property type="entry name" value="BIFUNCTIONAL 3-DEHYDROQUINATE DEHYDRATASE_SHIKIMATE DEHYDROGENASE, CHLOROPLASTIC"/>
    <property type="match status" value="1"/>
</dbReference>
<comment type="caution">
    <text evidence="4">Lacks conserved residue(s) required for the propagation of feature annotation.</text>
</comment>
<protein>
    <recommendedName>
        <fullName evidence="4">Shikimate dehydrogenase (NADP(+))</fullName>
        <shortName evidence="4">SDH</shortName>
        <ecNumber evidence="4">1.1.1.25</ecNumber>
    </recommendedName>
</protein>
<dbReference type="GO" id="GO:0009423">
    <property type="term" value="P:chorismate biosynthetic process"/>
    <property type="evidence" value="ECO:0007669"/>
    <property type="project" value="UniProtKB-UniRule"/>
</dbReference>
<comment type="similarity">
    <text evidence="4">Belongs to the shikimate dehydrogenase family.</text>
</comment>
<proteinExistence type="inferred from homology"/>
<keyword evidence="2 4" id="KW-0560">Oxidoreductase</keyword>
<sequence length="342" mass="36269">MARRRRLCRGVPDRGAGGATVRGDRRQSLHRARHAAAAGALGAAPARNPRAVTRPYAEVIGDPIAQSKSPLIHGFWLAELGIAADYRQTHVVPAGLADYLAARRTDPAWRGCNVTMPHKQAIMPLLDRIDPLARRVGAVNTVVRAPDGALEGHNTDVPGFLEPLAPVLAASHLFRMARVLGTGGAARAIVAGLAGHGFVIVLAGRDPGKARALLDELAPADAPDGRDHHAVDIAHFAQPTDFAFDDRKGCCDLVVNASMLGMAGQPPLHFDWSHAPPGSIAYDIVTAPLDTPFLQDARAAGFATIDGLAMLIGQADHAFAHFFGQRPPRDRDADLRQSIIGV</sequence>